<evidence type="ECO:0000313" key="12">
    <source>
        <dbReference type="EMBL" id="SSX25041.1"/>
    </source>
</evidence>
<feature type="transmembrane region" description="Helical" evidence="10">
    <location>
        <begin position="286"/>
        <end position="310"/>
    </location>
</feature>
<evidence type="ECO:0000256" key="4">
    <source>
        <dbReference type="ARBA" id="ARBA00022692"/>
    </source>
</evidence>
<keyword evidence="4 10" id="KW-0812">Transmembrane</keyword>
<keyword evidence="3 10" id="KW-0716">Sensory transduction</keyword>
<comment type="caution">
    <text evidence="10">Lacks conserved residue(s) required for the propagation of feature annotation.</text>
</comment>
<feature type="transmembrane region" description="Helical" evidence="10">
    <location>
        <begin position="32"/>
        <end position="49"/>
    </location>
</feature>
<keyword evidence="8 10" id="KW-0675">Receptor</keyword>
<keyword evidence="2" id="KW-1003">Cell membrane</keyword>
<evidence type="ECO:0000313" key="11">
    <source>
        <dbReference type="EMBL" id="SSX04678.1"/>
    </source>
</evidence>
<evidence type="ECO:0000256" key="6">
    <source>
        <dbReference type="ARBA" id="ARBA00022989"/>
    </source>
</evidence>
<keyword evidence="6 10" id="KW-1133">Transmembrane helix</keyword>
<proteinExistence type="inferred from homology"/>
<evidence type="ECO:0000256" key="8">
    <source>
        <dbReference type="ARBA" id="ARBA00023170"/>
    </source>
</evidence>
<dbReference type="GO" id="GO:0007165">
    <property type="term" value="P:signal transduction"/>
    <property type="evidence" value="ECO:0007669"/>
    <property type="project" value="UniProtKB-KW"/>
</dbReference>
<feature type="transmembrane region" description="Helical" evidence="10">
    <location>
        <begin position="61"/>
        <end position="85"/>
    </location>
</feature>
<feature type="transmembrane region" description="Helical" evidence="10">
    <location>
        <begin position="259"/>
        <end position="280"/>
    </location>
</feature>
<sequence length="375" mass="43253">MAALDQLETAKKRIQLIASSVGFNVLREDYKFNVISYISIIDCVTYMAINGYDIKLFWGDLVRVCFCLVTWSFGYQGSARIVIFVSKQKTIRYLYAKIHSFMQKMLMQRETNYTVNKFAKYINIQTKALTILFYLAGLMTIIYPLLVYAFTKEVILPFGFVIPGLSDTEQPGYALNYLHHILQVILTVGGLTASQGFNILYLLGVCLMIEVLLIKLKELSKIIFLHEHSEEFIDYKEYLSEIISLHQDILELVEILEELFSIMFLIDVFSISFQIIITLMVCTTTFWVSGFIIMMAVSLMLFIDCAYGLFLEVKFDALCTAVYDLPWHLMTIQDRKTVLFILARSQNPTLLTFGKMAYMNMATFVEVIYLIISEQ</sequence>
<dbReference type="AlphaFoldDB" id="A0A336M6P2"/>
<dbReference type="PANTHER" id="PTHR21137">
    <property type="entry name" value="ODORANT RECEPTOR"/>
    <property type="match status" value="1"/>
</dbReference>
<comment type="similarity">
    <text evidence="10">Belongs to the insect chemoreceptor superfamily. Heteromeric odorant receptor channel (TC 1.A.69) family.</text>
</comment>
<feature type="transmembrane region" description="Helical" evidence="10">
    <location>
        <begin position="128"/>
        <end position="150"/>
    </location>
</feature>
<accession>A0A336M6P2</accession>
<dbReference type="EMBL" id="UFQT01000534">
    <property type="protein sequence ID" value="SSX25041.1"/>
    <property type="molecule type" value="Genomic_DNA"/>
</dbReference>
<reference evidence="11" key="1">
    <citation type="submission" date="2018-04" db="EMBL/GenBank/DDBJ databases">
        <authorList>
            <person name="Go L.Y."/>
            <person name="Mitchell J.A."/>
        </authorList>
    </citation>
    <scope>NUCLEOTIDE SEQUENCE</scope>
    <source>
        <tissue evidence="11">Whole organism</tissue>
    </source>
</reference>
<keyword evidence="9 10" id="KW-0807">Transducer</keyword>
<keyword evidence="7 10" id="KW-0472">Membrane</keyword>
<evidence type="ECO:0000256" key="3">
    <source>
        <dbReference type="ARBA" id="ARBA00022606"/>
    </source>
</evidence>
<dbReference type="EMBL" id="UFQS01000534">
    <property type="protein sequence ID" value="SSX04678.1"/>
    <property type="molecule type" value="Genomic_DNA"/>
</dbReference>
<dbReference type="GO" id="GO:0005886">
    <property type="term" value="C:plasma membrane"/>
    <property type="evidence" value="ECO:0007669"/>
    <property type="project" value="UniProtKB-SubCell"/>
</dbReference>
<evidence type="ECO:0000256" key="5">
    <source>
        <dbReference type="ARBA" id="ARBA00022725"/>
    </source>
</evidence>
<evidence type="ECO:0000256" key="10">
    <source>
        <dbReference type="RuleBase" id="RU351113"/>
    </source>
</evidence>
<feature type="transmembrane region" description="Helical" evidence="10">
    <location>
        <begin position="199"/>
        <end position="216"/>
    </location>
</feature>
<dbReference type="Pfam" id="PF02949">
    <property type="entry name" value="7tm_6"/>
    <property type="match status" value="1"/>
</dbReference>
<protein>
    <recommendedName>
        <fullName evidence="10">Odorant receptor</fullName>
    </recommendedName>
</protein>
<evidence type="ECO:0000256" key="2">
    <source>
        <dbReference type="ARBA" id="ARBA00022475"/>
    </source>
</evidence>
<dbReference type="OMA" id="ERIFAVQ"/>
<dbReference type="GO" id="GO:0004984">
    <property type="term" value="F:olfactory receptor activity"/>
    <property type="evidence" value="ECO:0007669"/>
    <property type="project" value="InterPro"/>
</dbReference>
<gene>
    <name evidence="12" type="primary">CSON011873</name>
</gene>
<comment type="subcellular location">
    <subcellularLocation>
        <location evidence="1 10">Cell membrane</location>
        <topology evidence="1 10">Multi-pass membrane protein</topology>
    </subcellularLocation>
</comment>
<dbReference type="PANTHER" id="PTHR21137:SF35">
    <property type="entry name" value="ODORANT RECEPTOR 19A-RELATED"/>
    <property type="match status" value="1"/>
</dbReference>
<organism evidence="12">
    <name type="scientific">Culicoides sonorensis</name>
    <name type="common">Biting midge</name>
    <dbReference type="NCBI Taxonomy" id="179676"/>
    <lineage>
        <taxon>Eukaryota</taxon>
        <taxon>Metazoa</taxon>
        <taxon>Ecdysozoa</taxon>
        <taxon>Arthropoda</taxon>
        <taxon>Hexapoda</taxon>
        <taxon>Insecta</taxon>
        <taxon>Pterygota</taxon>
        <taxon>Neoptera</taxon>
        <taxon>Endopterygota</taxon>
        <taxon>Diptera</taxon>
        <taxon>Nematocera</taxon>
        <taxon>Chironomoidea</taxon>
        <taxon>Ceratopogonidae</taxon>
        <taxon>Ceratopogoninae</taxon>
        <taxon>Culicoides</taxon>
        <taxon>Monoculicoides</taxon>
    </lineage>
</organism>
<evidence type="ECO:0000256" key="1">
    <source>
        <dbReference type="ARBA" id="ARBA00004651"/>
    </source>
</evidence>
<evidence type="ECO:0000256" key="7">
    <source>
        <dbReference type="ARBA" id="ARBA00023136"/>
    </source>
</evidence>
<dbReference type="VEuPathDB" id="VectorBase:CSON011873"/>
<dbReference type="GO" id="GO:0005549">
    <property type="term" value="F:odorant binding"/>
    <property type="evidence" value="ECO:0007669"/>
    <property type="project" value="InterPro"/>
</dbReference>
<dbReference type="InterPro" id="IPR004117">
    <property type="entry name" value="7tm6_olfct_rcpt"/>
</dbReference>
<name>A0A336M6P2_CULSO</name>
<keyword evidence="5 10" id="KW-0552">Olfaction</keyword>
<evidence type="ECO:0000256" key="9">
    <source>
        <dbReference type="ARBA" id="ARBA00023224"/>
    </source>
</evidence>
<reference evidence="12" key="2">
    <citation type="submission" date="2018-07" db="EMBL/GenBank/DDBJ databases">
        <authorList>
            <person name="Quirk P.G."/>
            <person name="Krulwich T.A."/>
        </authorList>
    </citation>
    <scope>NUCLEOTIDE SEQUENCE</scope>
</reference>